<proteinExistence type="inferred from homology"/>
<protein>
    <submittedName>
        <fullName evidence="5">2-keto-3-deoxygluconate kinase</fullName>
    </submittedName>
</protein>
<dbReference type="InterPro" id="IPR029056">
    <property type="entry name" value="Ribokinase-like"/>
</dbReference>
<keyword evidence="3 5" id="KW-0418">Kinase</keyword>
<evidence type="ECO:0000313" key="5">
    <source>
        <dbReference type="EMBL" id="SMO75717.1"/>
    </source>
</evidence>
<name>A0A521DVK3_9EURY</name>
<dbReference type="Gene3D" id="3.40.1190.20">
    <property type="match status" value="1"/>
</dbReference>
<dbReference type="SUPFAM" id="SSF53613">
    <property type="entry name" value="Ribokinase-like"/>
    <property type="match status" value="1"/>
</dbReference>
<dbReference type="GO" id="GO:0016301">
    <property type="term" value="F:kinase activity"/>
    <property type="evidence" value="ECO:0007669"/>
    <property type="project" value="UniProtKB-KW"/>
</dbReference>
<dbReference type="PANTHER" id="PTHR43320:SF2">
    <property type="entry name" value="2-DEHYDRO-3-DEOXYGLUCONOKINASE_2-DEHYDRO-3-DEOXYGALACTONOKINASE"/>
    <property type="match status" value="1"/>
</dbReference>
<dbReference type="InterPro" id="IPR011611">
    <property type="entry name" value="PfkB_dom"/>
</dbReference>
<evidence type="ECO:0000256" key="2">
    <source>
        <dbReference type="ARBA" id="ARBA00022679"/>
    </source>
</evidence>
<dbReference type="CDD" id="cd01166">
    <property type="entry name" value="KdgK"/>
    <property type="match status" value="1"/>
</dbReference>
<comment type="similarity">
    <text evidence="1">Belongs to the carbohydrate kinase PfkB family.</text>
</comment>
<dbReference type="Pfam" id="PF00294">
    <property type="entry name" value="PfkB"/>
    <property type="match status" value="1"/>
</dbReference>
<feature type="domain" description="Carbohydrate kinase PfkB" evidence="4">
    <location>
        <begin position="5"/>
        <end position="302"/>
    </location>
</feature>
<keyword evidence="2" id="KW-0808">Transferase</keyword>
<reference evidence="5 6" key="1">
    <citation type="submission" date="2017-05" db="EMBL/GenBank/DDBJ databases">
        <authorList>
            <person name="Varghese N."/>
            <person name="Submissions S."/>
        </authorList>
    </citation>
    <scope>NUCLEOTIDE SEQUENCE [LARGE SCALE GENOMIC DNA]</scope>
    <source>
        <strain evidence="5 6">DSM 19504</strain>
    </source>
</reference>
<dbReference type="Proteomes" id="UP000319712">
    <property type="component" value="Unassembled WGS sequence"/>
</dbReference>
<organism evidence="5 6">
    <name type="scientific">Halorubrum cibi</name>
    <dbReference type="NCBI Taxonomy" id="413815"/>
    <lineage>
        <taxon>Archaea</taxon>
        <taxon>Methanobacteriati</taxon>
        <taxon>Methanobacteriota</taxon>
        <taxon>Stenosarchaea group</taxon>
        <taxon>Halobacteria</taxon>
        <taxon>Halobacteriales</taxon>
        <taxon>Haloferacaceae</taxon>
        <taxon>Halorubrum</taxon>
    </lineage>
</organism>
<evidence type="ECO:0000313" key="6">
    <source>
        <dbReference type="Proteomes" id="UP000319712"/>
    </source>
</evidence>
<dbReference type="EMBL" id="FXTD01000008">
    <property type="protein sequence ID" value="SMO75717.1"/>
    <property type="molecule type" value="Genomic_DNA"/>
</dbReference>
<sequence length="321" mass="33980">MVGVTDLVTFGETMLRLSPPRGERLERTRDLDVQAGGAESNVAVGAARLGADAVWFSKLPDSPLGRRIVSELRSHGVRTGVAWAEPGSSRVGTYYLEHGGEPRGTNVIYDRADAAVTTVEPSELPTGALESAAYFHTTGITPALSETTRETTRALLRAAGEAGVTRTFDLNYRAKLWDPSTARETYEALFADVDVLFVPQRDAREVLDRESDAVEIAHGLASEHGFESVIVTRGTGGAVALRDGSVHEQGVFEAETFDAIGTGDAFVAGYLAERIDGGDVPAALERAAATAALKRTVGGDIAVVTPDEVDRVLGGEAGIDR</sequence>
<dbReference type="InterPro" id="IPR052700">
    <property type="entry name" value="Carb_kinase_PfkB-like"/>
</dbReference>
<evidence type="ECO:0000256" key="3">
    <source>
        <dbReference type="ARBA" id="ARBA00022777"/>
    </source>
</evidence>
<dbReference type="AlphaFoldDB" id="A0A521DVK3"/>
<accession>A0A521DVK3</accession>
<dbReference type="InterPro" id="IPR054871">
    <property type="entry name" value="KDG_KDGal_kin_Halo"/>
</dbReference>
<evidence type="ECO:0000256" key="1">
    <source>
        <dbReference type="ARBA" id="ARBA00010688"/>
    </source>
</evidence>
<dbReference type="RefSeq" id="WP_185955750.1">
    <property type="nucleotide sequence ID" value="NZ_FXTD01000008.1"/>
</dbReference>
<keyword evidence="6" id="KW-1185">Reference proteome</keyword>
<gene>
    <name evidence="5" type="ORF">SAMN06264867_10887</name>
</gene>
<dbReference type="PANTHER" id="PTHR43320">
    <property type="entry name" value="SUGAR KINASE"/>
    <property type="match status" value="1"/>
</dbReference>
<dbReference type="NCBIfam" id="NF041332">
    <property type="entry name" value="KDG_KDGal_kin_Halo"/>
    <property type="match status" value="1"/>
</dbReference>
<evidence type="ECO:0000259" key="4">
    <source>
        <dbReference type="Pfam" id="PF00294"/>
    </source>
</evidence>
<dbReference type="OrthoDB" id="96179at2157"/>